<comment type="caution">
    <text evidence="2">The sequence shown here is derived from an EMBL/GenBank/DDBJ whole genome shotgun (WGS) entry which is preliminary data.</text>
</comment>
<feature type="transmembrane region" description="Helical" evidence="1">
    <location>
        <begin position="73"/>
        <end position="93"/>
    </location>
</feature>
<keyword evidence="1" id="KW-0472">Membrane</keyword>
<keyword evidence="1" id="KW-0812">Transmembrane</keyword>
<accession>A0ABV5AVZ9</accession>
<evidence type="ECO:0000256" key="1">
    <source>
        <dbReference type="SAM" id="Phobius"/>
    </source>
</evidence>
<feature type="transmembrane region" description="Helical" evidence="1">
    <location>
        <begin position="131"/>
        <end position="155"/>
    </location>
</feature>
<keyword evidence="1" id="KW-1133">Transmembrane helix</keyword>
<proteinExistence type="predicted"/>
<dbReference type="InterPro" id="IPR024563">
    <property type="entry name" value="YqhR"/>
</dbReference>
<reference evidence="2 3" key="1">
    <citation type="submission" date="2024-09" db="EMBL/GenBank/DDBJ databases">
        <title>Paenibacillus zeirhizospherea sp. nov., isolated from surface of the maize (Zea mays) roots in a horticulture field, Hungary.</title>
        <authorList>
            <person name="Marton D."/>
            <person name="Farkas M."/>
            <person name="Bedics A."/>
            <person name="Toth E."/>
            <person name="Tancsics A."/>
            <person name="Boka K."/>
            <person name="Maroti G."/>
            <person name="Kriszt B."/>
            <person name="Cserhati M."/>
        </authorList>
    </citation>
    <scope>NUCLEOTIDE SEQUENCE [LARGE SCALE GENOMIC DNA]</scope>
    <source>
        <strain evidence="2 3">KCTC 33519</strain>
    </source>
</reference>
<feature type="transmembrane region" description="Helical" evidence="1">
    <location>
        <begin position="99"/>
        <end position="119"/>
    </location>
</feature>
<dbReference type="RefSeq" id="WP_375356584.1">
    <property type="nucleotide sequence ID" value="NZ_JBHHMI010000015.1"/>
</dbReference>
<dbReference type="EMBL" id="JBHHMI010000015">
    <property type="protein sequence ID" value="MFB5268387.1"/>
    <property type="molecule type" value="Genomic_DNA"/>
</dbReference>
<dbReference type="Proteomes" id="UP001580346">
    <property type="component" value="Unassembled WGS sequence"/>
</dbReference>
<protein>
    <submittedName>
        <fullName evidence="2">YqhR family membrane protein</fullName>
    </submittedName>
</protein>
<sequence>MSSITKRDRSAHPTGQGLTSPLRFSLQLGFFAGLIWGLVRWLFYILHFTVVLPGFLAEPFFKHSFMKSTAGHLTGLLFFIVFSMIATFLYTALLRKLKGPYPGLIFGAVWWTVLFVWAGPRLGMFPPVTRLTWDTLVSEFCVFLLWGLFIGYTVAFEFTDERLREHAV</sequence>
<organism evidence="2 3">
    <name type="scientific">Paenibacillus enshidis</name>
    <dbReference type="NCBI Taxonomy" id="1458439"/>
    <lineage>
        <taxon>Bacteria</taxon>
        <taxon>Bacillati</taxon>
        <taxon>Bacillota</taxon>
        <taxon>Bacilli</taxon>
        <taxon>Bacillales</taxon>
        <taxon>Paenibacillaceae</taxon>
        <taxon>Paenibacillus</taxon>
    </lineage>
</organism>
<gene>
    <name evidence="2" type="ORF">ACE41H_16615</name>
</gene>
<name>A0ABV5AVZ9_9BACL</name>
<keyword evidence="3" id="KW-1185">Reference proteome</keyword>
<evidence type="ECO:0000313" key="3">
    <source>
        <dbReference type="Proteomes" id="UP001580346"/>
    </source>
</evidence>
<dbReference type="Pfam" id="PF11085">
    <property type="entry name" value="YqhR"/>
    <property type="match status" value="1"/>
</dbReference>
<evidence type="ECO:0000313" key="2">
    <source>
        <dbReference type="EMBL" id="MFB5268387.1"/>
    </source>
</evidence>